<evidence type="ECO:0000256" key="5">
    <source>
        <dbReference type="ARBA" id="ARBA00022692"/>
    </source>
</evidence>
<reference evidence="11 12" key="1">
    <citation type="submission" date="2018-04" db="EMBL/GenBank/DDBJ databases">
        <title>Pseudomonas sp. nov., isolated from mangrove soil.</title>
        <authorList>
            <person name="Chen C."/>
        </authorList>
    </citation>
    <scope>NUCLEOTIDE SEQUENCE [LARGE SCALE GENOMIC DNA]</scope>
    <source>
        <strain evidence="11 12">TC-11</strain>
    </source>
</reference>
<keyword evidence="8" id="KW-0472">Membrane</keyword>
<feature type="domain" description="Type II secretion system protein GspC N-terminal" evidence="10">
    <location>
        <begin position="24"/>
        <end position="147"/>
    </location>
</feature>
<evidence type="ECO:0000259" key="10">
    <source>
        <dbReference type="Pfam" id="PF11356"/>
    </source>
</evidence>
<protein>
    <recommendedName>
        <fullName evidence="10">Type II secretion system protein GspC N-terminal domain-containing protein</fullName>
    </recommendedName>
</protein>
<evidence type="ECO:0000313" key="11">
    <source>
        <dbReference type="EMBL" id="PTU72704.1"/>
    </source>
</evidence>
<keyword evidence="4" id="KW-0997">Cell inner membrane</keyword>
<evidence type="ECO:0000256" key="4">
    <source>
        <dbReference type="ARBA" id="ARBA00022519"/>
    </source>
</evidence>
<keyword evidence="12" id="KW-1185">Reference proteome</keyword>
<keyword evidence="3" id="KW-1003">Cell membrane</keyword>
<accession>A0A2T5P4R9</accession>
<keyword evidence="2" id="KW-0813">Transport</keyword>
<dbReference type="EMBL" id="QASN01000022">
    <property type="protein sequence ID" value="PTU72704.1"/>
    <property type="molecule type" value="Genomic_DNA"/>
</dbReference>
<organism evidence="11 12">
    <name type="scientific">Pseudomonas mangrovi</name>
    <dbReference type="NCBI Taxonomy" id="2161748"/>
    <lineage>
        <taxon>Bacteria</taxon>
        <taxon>Pseudomonadati</taxon>
        <taxon>Pseudomonadota</taxon>
        <taxon>Gammaproteobacteria</taxon>
        <taxon>Pseudomonadales</taxon>
        <taxon>Pseudomonadaceae</taxon>
        <taxon>Pseudomonas</taxon>
    </lineage>
</organism>
<dbReference type="GO" id="GO:0005886">
    <property type="term" value="C:plasma membrane"/>
    <property type="evidence" value="ECO:0007669"/>
    <property type="project" value="UniProtKB-SubCell"/>
</dbReference>
<evidence type="ECO:0000256" key="8">
    <source>
        <dbReference type="ARBA" id="ARBA00023136"/>
    </source>
</evidence>
<dbReference type="GO" id="GO:0015031">
    <property type="term" value="P:protein transport"/>
    <property type="evidence" value="ECO:0007669"/>
    <property type="project" value="UniProtKB-KW"/>
</dbReference>
<evidence type="ECO:0000313" key="12">
    <source>
        <dbReference type="Proteomes" id="UP000244064"/>
    </source>
</evidence>
<sequence>MNALQLFAGPHRLKQQAPTLLGAALLLATCAGLAWQSAEWMRLLRAPAQVAPVDASAAQEGPALERLEPLFGPARRSEGNAPVTNLDLTLNGSFVNADPAKSSAILQRGGEPAKRFVVGDKIDDSTRLHAVYRDRIELERDGRIERLGFPVTRTSNSADRTGYTPPPPPVTLDDLQEGDEELLQQRMEELRQQMEASMLDAPYPTDTPEDD</sequence>
<keyword evidence="7" id="KW-1133">Transmembrane helix</keyword>
<gene>
    <name evidence="11" type="ORF">DBO85_18260</name>
</gene>
<dbReference type="Gene3D" id="2.30.30.830">
    <property type="match status" value="1"/>
</dbReference>
<keyword evidence="5" id="KW-0812">Transmembrane</keyword>
<dbReference type="Pfam" id="PF11356">
    <property type="entry name" value="T2SSC"/>
    <property type="match status" value="1"/>
</dbReference>
<feature type="region of interest" description="Disordered" evidence="9">
    <location>
        <begin position="151"/>
        <end position="178"/>
    </location>
</feature>
<evidence type="ECO:0000256" key="1">
    <source>
        <dbReference type="ARBA" id="ARBA00004533"/>
    </source>
</evidence>
<evidence type="ECO:0000256" key="6">
    <source>
        <dbReference type="ARBA" id="ARBA00022927"/>
    </source>
</evidence>
<name>A0A2T5P4R9_9PSED</name>
<proteinExistence type="predicted"/>
<dbReference type="InterPro" id="IPR024961">
    <property type="entry name" value="T2SS_GspC_N"/>
</dbReference>
<keyword evidence="6" id="KW-0653">Protein transport</keyword>
<comment type="subcellular location">
    <subcellularLocation>
        <location evidence="1">Cell inner membrane</location>
    </subcellularLocation>
</comment>
<evidence type="ECO:0000256" key="2">
    <source>
        <dbReference type="ARBA" id="ARBA00022448"/>
    </source>
</evidence>
<dbReference type="Proteomes" id="UP000244064">
    <property type="component" value="Unassembled WGS sequence"/>
</dbReference>
<dbReference type="AlphaFoldDB" id="A0A2T5P4R9"/>
<evidence type="ECO:0000256" key="7">
    <source>
        <dbReference type="ARBA" id="ARBA00022989"/>
    </source>
</evidence>
<evidence type="ECO:0000256" key="9">
    <source>
        <dbReference type="SAM" id="MobiDB-lite"/>
    </source>
</evidence>
<evidence type="ECO:0000256" key="3">
    <source>
        <dbReference type="ARBA" id="ARBA00022475"/>
    </source>
</evidence>
<comment type="caution">
    <text evidence="11">The sequence shown here is derived from an EMBL/GenBank/DDBJ whole genome shotgun (WGS) entry which is preliminary data.</text>
</comment>